<protein>
    <submittedName>
        <fullName evidence="1">Uncharacterized protein</fullName>
    </submittedName>
</protein>
<name>A0A9D4CKI5_DREPO</name>
<dbReference type="PROSITE" id="PS51257">
    <property type="entry name" value="PROKAR_LIPOPROTEIN"/>
    <property type="match status" value="1"/>
</dbReference>
<gene>
    <name evidence="1" type="ORF">DPMN_052964</name>
</gene>
<organism evidence="1 2">
    <name type="scientific">Dreissena polymorpha</name>
    <name type="common">Zebra mussel</name>
    <name type="synonym">Mytilus polymorpha</name>
    <dbReference type="NCBI Taxonomy" id="45954"/>
    <lineage>
        <taxon>Eukaryota</taxon>
        <taxon>Metazoa</taxon>
        <taxon>Spiralia</taxon>
        <taxon>Lophotrochozoa</taxon>
        <taxon>Mollusca</taxon>
        <taxon>Bivalvia</taxon>
        <taxon>Autobranchia</taxon>
        <taxon>Heteroconchia</taxon>
        <taxon>Euheterodonta</taxon>
        <taxon>Imparidentia</taxon>
        <taxon>Neoheterodontei</taxon>
        <taxon>Myida</taxon>
        <taxon>Dreissenoidea</taxon>
        <taxon>Dreissenidae</taxon>
        <taxon>Dreissena</taxon>
    </lineage>
</organism>
<evidence type="ECO:0000313" key="2">
    <source>
        <dbReference type="Proteomes" id="UP000828390"/>
    </source>
</evidence>
<reference evidence="1" key="1">
    <citation type="journal article" date="2019" name="bioRxiv">
        <title>The Genome of the Zebra Mussel, Dreissena polymorpha: A Resource for Invasive Species Research.</title>
        <authorList>
            <person name="McCartney M.A."/>
            <person name="Auch B."/>
            <person name="Kono T."/>
            <person name="Mallez S."/>
            <person name="Zhang Y."/>
            <person name="Obille A."/>
            <person name="Becker A."/>
            <person name="Abrahante J.E."/>
            <person name="Garbe J."/>
            <person name="Badalamenti J.P."/>
            <person name="Herman A."/>
            <person name="Mangelson H."/>
            <person name="Liachko I."/>
            <person name="Sullivan S."/>
            <person name="Sone E.D."/>
            <person name="Koren S."/>
            <person name="Silverstein K.A.T."/>
            <person name="Beckman K.B."/>
            <person name="Gohl D.M."/>
        </authorList>
    </citation>
    <scope>NUCLEOTIDE SEQUENCE</scope>
    <source>
        <strain evidence="1">Duluth1</strain>
        <tissue evidence="1">Whole animal</tissue>
    </source>
</reference>
<dbReference type="EMBL" id="JAIWYP010000012">
    <property type="protein sequence ID" value="KAH3727039.1"/>
    <property type="molecule type" value="Genomic_DNA"/>
</dbReference>
<evidence type="ECO:0000313" key="1">
    <source>
        <dbReference type="EMBL" id="KAH3727039.1"/>
    </source>
</evidence>
<keyword evidence="2" id="KW-1185">Reference proteome</keyword>
<proteinExistence type="predicted"/>
<dbReference type="Proteomes" id="UP000828390">
    <property type="component" value="Unassembled WGS sequence"/>
</dbReference>
<comment type="caution">
    <text evidence="1">The sequence shown here is derived from an EMBL/GenBank/DDBJ whole genome shotgun (WGS) entry which is preliminary data.</text>
</comment>
<sequence>MSRCLNHVTFSAMCGTIGCKQNVASDLKRISRKISAWPDCNRYWEALLNEYYSPGRGVNGTTGKVKLHT</sequence>
<accession>A0A9D4CKI5</accession>
<reference evidence="1" key="2">
    <citation type="submission" date="2020-11" db="EMBL/GenBank/DDBJ databases">
        <authorList>
            <person name="McCartney M.A."/>
            <person name="Auch B."/>
            <person name="Kono T."/>
            <person name="Mallez S."/>
            <person name="Becker A."/>
            <person name="Gohl D.M."/>
            <person name="Silverstein K.A.T."/>
            <person name="Koren S."/>
            <person name="Bechman K.B."/>
            <person name="Herman A."/>
            <person name="Abrahante J.E."/>
            <person name="Garbe J."/>
        </authorList>
    </citation>
    <scope>NUCLEOTIDE SEQUENCE</scope>
    <source>
        <strain evidence="1">Duluth1</strain>
        <tissue evidence="1">Whole animal</tissue>
    </source>
</reference>
<dbReference type="AlphaFoldDB" id="A0A9D4CKI5"/>